<dbReference type="SUPFAM" id="SSF46894">
    <property type="entry name" value="C-terminal effector domain of the bipartite response regulators"/>
    <property type="match status" value="1"/>
</dbReference>
<dbReference type="PROSITE" id="PS50110">
    <property type="entry name" value="RESPONSE_REGULATORY"/>
    <property type="match status" value="1"/>
</dbReference>
<dbReference type="InterPro" id="IPR000792">
    <property type="entry name" value="Tscrpt_reg_LuxR_C"/>
</dbReference>
<dbReference type="AlphaFoldDB" id="A0A367FAA1"/>
<accession>A0A367FAA1</accession>
<dbReference type="GO" id="GO:0003677">
    <property type="term" value="F:DNA binding"/>
    <property type="evidence" value="ECO:0007669"/>
    <property type="project" value="UniProtKB-KW"/>
</dbReference>
<dbReference type="GO" id="GO:0006355">
    <property type="term" value="P:regulation of DNA-templated transcription"/>
    <property type="evidence" value="ECO:0007669"/>
    <property type="project" value="InterPro"/>
</dbReference>
<dbReference type="InterPro" id="IPR011006">
    <property type="entry name" value="CheY-like_superfamily"/>
</dbReference>
<evidence type="ECO:0000256" key="1">
    <source>
        <dbReference type="ARBA" id="ARBA00022553"/>
    </source>
</evidence>
<dbReference type="PRINTS" id="PR00038">
    <property type="entry name" value="HTHLUXR"/>
</dbReference>
<dbReference type="InterPro" id="IPR039420">
    <property type="entry name" value="WalR-like"/>
</dbReference>
<proteinExistence type="predicted"/>
<evidence type="ECO:0000256" key="4">
    <source>
        <dbReference type="SAM" id="MobiDB-lite"/>
    </source>
</evidence>
<dbReference type="PANTHER" id="PTHR43214">
    <property type="entry name" value="TWO-COMPONENT RESPONSE REGULATOR"/>
    <property type="match status" value="1"/>
</dbReference>
<evidence type="ECO:0000259" key="6">
    <source>
        <dbReference type="PROSITE" id="PS50110"/>
    </source>
</evidence>
<evidence type="ECO:0000313" key="7">
    <source>
        <dbReference type="EMBL" id="RCG26500.1"/>
    </source>
</evidence>
<reference evidence="7 8" key="1">
    <citation type="submission" date="2018-06" db="EMBL/GenBank/DDBJ databases">
        <title>Sphaerisporangium craniellae sp. nov., isolated from a marine sponge in the South China Sea.</title>
        <authorList>
            <person name="Li L."/>
        </authorList>
    </citation>
    <scope>NUCLEOTIDE SEQUENCE [LARGE SCALE GENOMIC DNA]</scope>
    <source>
        <strain evidence="7 8">CCTCC AA 208026</strain>
    </source>
</reference>
<dbReference type="InterPro" id="IPR058245">
    <property type="entry name" value="NreC/VraR/RcsB-like_REC"/>
</dbReference>
<dbReference type="Gene3D" id="3.40.50.2300">
    <property type="match status" value="1"/>
</dbReference>
<evidence type="ECO:0000259" key="5">
    <source>
        <dbReference type="PROSITE" id="PS50043"/>
    </source>
</evidence>
<dbReference type="SMART" id="SM00421">
    <property type="entry name" value="HTH_LUXR"/>
    <property type="match status" value="1"/>
</dbReference>
<evidence type="ECO:0000256" key="2">
    <source>
        <dbReference type="ARBA" id="ARBA00023125"/>
    </source>
</evidence>
<dbReference type="EMBL" id="QOIL01000019">
    <property type="protein sequence ID" value="RCG26500.1"/>
    <property type="molecule type" value="Genomic_DNA"/>
</dbReference>
<keyword evidence="8" id="KW-1185">Reference proteome</keyword>
<comment type="caution">
    <text evidence="7">The sequence shown here is derived from an EMBL/GenBank/DDBJ whole genome shotgun (WGS) entry which is preliminary data.</text>
</comment>
<sequence>MIKVLLVDDEDISRRGMSTVLQEVHDISVIAESRFTGQSLPNVIAQGPDVVLIGLRAKVGLGLAAGIARDCPHTRVLILVGDHSYQFVYEAISAGVTGMLVRGADAGELVYAVRKVAAGLTVIDPVIATILFDRLRMLGQAVGSSQVAALENLSPRERDVLLRLAIGENNQEIARSMHVSVATVKCHVSNIFVKLDVRDRLGAALVARLAGVSTAGDGSNPGPEWRDDLRVAGP</sequence>
<dbReference type="SUPFAM" id="SSF52172">
    <property type="entry name" value="CheY-like"/>
    <property type="match status" value="1"/>
</dbReference>
<evidence type="ECO:0000256" key="3">
    <source>
        <dbReference type="PROSITE-ProRule" id="PRU00169"/>
    </source>
</evidence>
<dbReference type="Proteomes" id="UP000253094">
    <property type="component" value="Unassembled WGS sequence"/>
</dbReference>
<dbReference type="PROSITE" id="PS50043">
    <property type="entry name" value="HTH_LUXR_2"/>
    <property type="match status" value="1"/>
</dbReference>
<dbReference type="GO" id="GO:0000160">
    <property type="term" value="P:phosphorelay signal transduction system"/>
    <property type="evidence" value="ECO:0007669"/>
    <property type="project" value="InterPro"/>
</dbReference>
<feature type="region of interest" description="Disordered" evidence="4">
    <location>
        <begin position="214"/>
        <end position="234"/>
    </location>
</feature>
<protein>
    <submittedName>
        <fullName evidence="7">DNA-binding response regulator</fullName>
    </submittedName>
</protein>
<feature type="domain" description="Response regulatory" evidence="6">
    <location>
        <begin position="3"/>
        <end position="117"/>
    </location>
</feature>
<organism evidence="7 8">
    <name type="scientific">Sphaerisporangium album</name>
    <dbReference type="NCBI Taxonomy" id="509200"/>
    <lineage>
        <taxon>Bacteria</taxon>
        <taxon>Bacillati</taxon>
        <taxon>Actinomycetota</taxon>
        <taxon>Actinomycetes</taxon>
        <taxon>Streptosporangiales</taxon>
        <taxon>Streptosporangiaceae</taxon>
        <taxon>Sphaerisporangium</taxon>
    </lineage>
</organism>
<keyword evidence="1" id="KW-0597">Phosphoprotein</keyword>
<dbReference type="PROSITE" id="PS00622">
    <property type="entry name" value="HTH_LUXR_1"/>
    <property type="match status" value="1"/>
</dbReference>
<feature type="domain" description="HTH luxR-type" evidence="5">
    <location>
        <begin position="146"/>
        <end position="211"/>
    </location>
</feature>
<evidence type="ECO:0000313" key="8">
    <source>
        <dbReference type="Proteomes" id="UP000253094"/>
    </source>
</evidence>
<dbReference type="Pfam" id="PF00196">
    <property type="entry name" value="GerE"/>
    <property type="match status" value="1"/>
</dbReference>
<dbReference type="PANTHER" id="PTHR43214:SF42">
    <property type="entry name" value="TRANSCRIPTIONAL REGULATORY PROTEIN DESR"/>
    <property type="match status" value="1"/>
</dbReference>
<comment type="caution">
    <text evidence="3">Lacks conserved residue(s) required for the propagation of feature annotation.</text>
</comment>
<dbReference type="CDD" id="cd06170">
    <property type="entry name" value="LuxR_C_like"/>
    <property type="match status" value="1"/>
</dbReference>
<gene>
    <name evidence="7" type="ORF">DQ384_29085</name>
</gene>
<feature type="compositionally biased region" description="Basic and acidic residues" evidence="4">
    <location>
        <begin position="224"/>
        <end position="234"/>
    </location>
</feature>
<dbReference type="Pfam" id="PF00072">
    <property type="entry name" value="Response_reg"/>
    <property type="match status" value="1"/>
</dbReference>
<dbReference type="InterPro" id="IPR001789">
    <property type="entry name" value="Sig_transdc_resp-reg_receiver"/>
</dbReference>
<dbReference type="InterPro" id="IPR016032">
    <property type="entry name" value="Sig_transdc_resp-reg_C-effctor"/>
</dbReference>
<keyword evidence="2 7" id="KW-0238">DNA-binding</keyword>
<dbReference type="CDD" id="cd17535">
    <property type="entry name" value="REC_NarL-like"/>
    <property type="match status" value="1"/>
</dbReference>
<name>A0A367FAA1_9ACTN</name>